<dbReference type="Proteomes" id="UP001596978">
    <property type="component" value="Unassembled WGS sequence"/>
</dbReference>
<proteinExistence type="predicted"/>
<name>A0ABW3CUE9_9FLAO</name>
<protein>
    <submittedName>
        <fullName evidence="1">DUF1569 domain-containing protein</fullName>
    </submittedName>
</protein>
<dbReference type="EMBL" id="JBHTJH010000001">
    <property type="protein sequence ID" value="MFD0860805.1"/>
    <property type="molecule type" value="Genomic_DNA"/>
</dbReference>
<evidence type="ECO:0000313" key="1">
    <source>
        <dbReference type="EMBL" id="MFD0860805.1"/>
    </source>
</evidence>
<gene>
    <name evidence="1" type="ORF">ACFQ1M_01185</name>
</gene>
<dbReference type="Pfam" id="PF07606">
    <property type="entry name" value="DUF1569"/>
    <property type="match status" value="1"/>
</dbReference>
<reference evidence="2" key="1">
    <citation type="journal article" date="2019" name="Int. J. Syst. Evol. Microbiol.">
        <title>The Global Catalogue of Microorganisms (GCM) 10K type strain sequencing project: providing services to taxonomists for standard genome sequencing and annotation.</title>
        <authorList>
            <consortium name="The Broad Institute Genomics Platform"/>
            <consortium name="The Broad Institute Genome Sequencing Center for Infectious Disease"/>
            <person name="Wu L."/>
            <person name="Ma J."/>
        </authorList>
    </citation>
    <scope>NUCLEOTIDE SEQUENCE [LARGE SCALE GENOMIC DNA]</scope>
    <source>
        <strain evidence="2">CCUG 62952</strain>
    </source>
</reference>
<dbReference type="Gene3D" id="1.20.120.450">
    <property type="entry name" value="dinb family like domain"/>
    <property type="match status" value="1"/>
</dbReference>
<dbReference type="InterPro" id="IPR011463">
    <property type="entry name" value="DUF1569"/>
</dbReference>
<organism evidence="1 2">
    <name type="scientific">Sungkyunkwania multivorans</name>
    <dbReference type="NCBI Taxonomy" id="1173618"/>
    <lineage>
        <taxon>Bacteria</taxon>
        <taxon>Pseudomonadati</taxon>
        <taxon>Bacteroidota</taxon>
        <taxon>Flavobacteriia</taxon>
        <taxon>Flavobacteriales</taxon>
        <taxon>Flavobacteriaceae</taxon>
        <taxon>Sungkyunkwania</taxon>
    </lineage>
</organism>
<dbReference type="InterPro" id="IPR034660">
    <property type="entry name" value="DinB/YfiT-like"/>
</dbReference>
<dbReference type="RefSeq" id="WP_386402623.1">
    <property type="nucleotide sequence ID" value="NZ_JBHTJH010000001.1"/>
</dbReference>
<evidence type="ECO:0000313" key="2">
    <source>
        <dbReference type="Proteomes" id="UP001596978"/>
    </source>
</evidence>
<keyword evidence="2" id="KW-1185">Reference proteome</keyword>
<comment type="caution">
    <text evidence="1">The sequence shown here is derived from an EMBL/GenBank/DDBJ whole genome shotgun (WGS) entry which is preliminary data.</text>
</comment>
<sequence length="149" mass="17427">MKSIFEPESYNELKVRVAKLTPETQPKWGKMNVAQMMYHCQKALEVPLEKSDLKRPNLAMRVLFRGFKTSMYSDKLWKANLPTAPGFAITDEREFETEATRLNDLMDELHARKDGPPLPKHPAFGNFSKEQWGKMHYKHLDHHLRQFGV</sequence>
<accession>A0ABW3CUE9</accession>